<accession>A0A7W6CL68</accession>
<proteinExistence type="predicted"/>
<feature type="compositionally biased region" description="Polar residues" evidence="1">
    <location>
        <begin position="19"/>
        <end position="28"/>
    </location>
</feature>
<gene>
    <name evidence="2" type="ORF">GGQ67_000792</name>
</gene>
<organism evidence="2 3">
    <name type="scientific">Rhizobium metallidurans</name>
    <dbReference type="NCBI Taxonomy" id="1265931"/>
    <lineage>
        <taxon>Bacteria</taxon>
        <taxon>Pseudomonadati</taxon>
        <taxon>Pseudomonadota</taxon>
        <taxon>Alphaproteobacteria</taxon>
        <taxon>Hyphomicrobiales</taxon>
        <taxon>Rhizobiaceae</taxon>
        <taxon>Rhizobium/Agrobacterium group</taxon>
        <taxon>Rhizobium</taxon>
    </lineage>
</organism>
<dbReference type="AlphaFoldDB" id="A0A7W6CL68"/>
<comment type="caution">
    <text evidence="2">The sequence shown here is derived from an EMBL/GenBank/DDBJ whole genome shotgun (WGS) entry which is preliminary data.</text>
</comment>
<name>A0A7W6CL68_9HYPH</name>
<feature type="region of interest" description="Disordered" evidence="1">
    <location>
        <begin position="1"/>
        <end position="28"/>
    </location>
</feature>
<keyword evidence="3" id="KW-1185">Reference proteome</keyword>
<evidence type="ECO:0000313" key="2">
    <source>
        <dbReference type="EMBL" id="MBB3963167.1"/>
    </source>
</evidence>
<protein>
    <submittedName>
        <fullName evidence="2">Uncharacterized protein</fullName>
    </submittedName>
</protein>
<evidence type="ECO:0000313" key="3">
    <source>
        <dbReference type="Proteomes" id="UP000582090"/>
    </source>
</evidence>
<sequence>MNDGKLPTYPSKHRIGANGRQQAMQTSRNSPAAMLAAAIIAGSLFLIQQQGFFHGAFSSEILASIDAGDVLVTSDHVATSKDPLAGGRVTAAAR</sequence>
<dbReference type="RefSeq" id="WP_343056464.1">
    <property type="nucleotide sequence ID" value="NZ_JACIDW010000002.1"/>
</dbReference>
<dbReference type="Proteomes" id="UP000582090">
    <property type="component" value="Unassembled WGS sequence"/>
</dbReference>
<evidence type="ECO:0000256" key="1">
    <source>
        <dbReference type="SAM" id="MobiDB-lite"/>
    </source>
</evidence>
<dbReference type="EMBL" id="JACIDW010000002">
    <property type="protein sequence ID" value="MBB3963167.1"/>
    <property type="molecule type" value="Genomic_DNA"/>
</dbReference>
<reference evidence="2 3" key="1">
    <citation type="submission" date="2020-08" db="EMBL/GenBank/DDBJ databases">
        <title>Genomic Encyclopedia of Type Strains, Phase IV (KMG-IV): sequencing the most valuable type-strain genomes for metagenomic binning, comparative biology and taxonomic classification.</title>
        <authorList>
            <person name="Goeker M."/>
        </authorList>
    </citation>
    <scope>NUCLEOTIDE SEQUENCE [LARGE SCALE GENOMIC DNA]</scope>
    <source>
        <strain evidence="2 3">DSM 26575</strain>
    </source>
</reference>